<organism evidence="1 2">
    <name type="scientific">Lithospermum erythrorhizon</name>
    <name type="common">Purple gromwell</name>
    <name type="synonym">Lithospermum officinale var. erythrorhizon</name>
    <dbReference type="NCBI Taxonomy" id="34254"/>
    <lineage>
        <taxon>Eukaryota</taxon>
        <taxon>Viridiplantae</taxon>
        <taxon>Streptophyta</taxon>
        <taxon>Embryophyta</taxon>
        <taxon>Tracheophyta</taxon>
        <taxon>Spermatophyta</taxon>
        <taxon>Magnoliopsida</taxon>
        <taxon>eudicotyledons</taxon>
        <taxon>Gunneridae</taxon>
        <taxon>Pentapetalae</taxon>
        <taxon>asterids</taxon>
        <taxon>lamiids</taxon>
        <taxon>Boraginales</taxon>
        <taxon>Boraginaceae</taxon>
        <taxon>Boraginoideae</taxon>
        <taxon>Lithospermeae</taxon>
        <taxon>Lithospermum</taxon>
    </lineage>
</organism>
<evidence type="ECO:0000313" key="1">
    <source>
        <dbReference type="EMBL" id="GAA0155042.1"/>
    </source>
</evidence>
<evidence type="ECO:0000313" key="2">
    <source>
        <dbReference type="Proteomes" id="UP001454036"/>
    </source>
</evidence>
<name>A0AAV3PVT3_LITER</name>
<sequence length="112" mass="12899">MNNPPEDEGSSSKPWYNSIQDFLRTRTLPEDHSMANKIQRASLRYTLLDGVLYLKSFQGPLLKVIFKAVKKQLQQEGGSWDQELSMVLWSFRTTPNPITGKHLSVWSTDQML</sequence>
<proteinExistence type="predicted"/>
<dbReference type="PANTHER" id="PTHR48475">
    <property type="entry name" value="RIBONUCLEASE H"/>
    <property type="match status" value="1"/>
</dbReference>
<comment type="caution">
    <text evidence="1">The sequence shown here is derived from an EMBL/GenBank/DDBJ whole genome shotgun (WGS) entry which is preliminary data.</text>
</comment>
<dbReference type="AlphaFoldDB" id="A0AAV3PVT3"/>
<protein>
    <submittedName>
        <fullName evidence="1">Uncharacterized protein</fullName>
    </submittedName>
</protein>
<gene>
    <name evidence="1" type="ORF">LIER_12865</name>
</gene>
<keyword evidence="2" id="KW-1185">Reference proteome</keyword>
<dbReference type="Proteomes" id="UP001454036">
    <property type="component" value="Unassembled WGS sequence"/>
</dbReference>
<dbReference type="EMBL" id="BAABME010002527">
    <property type="protein sequence ID" value="GAA0155042.1"/>
    <property type="molecule type" value="Genomic_DNA"/>
</dbReference>
<dbReference type="PANTHER" id="PTHR48475:SF2">
    <property type="entry name" value="RIBONUCLEASE H"/>
    <property type="match status" value="1"/>
</dbReference>
<reference evidence="1 2" key="1">
    <citation type="submission" date="2024-01" db="EMBL/GenBank/DDBJ databases">
        <title>The complete chloroplast genome sequence of Lithospermum erythrorhizon: insights into the phylogenetic relationship among Boraginaceae species and the maternal lineages of purple gromwells.</title>
        <authorList>
            <person name="Okada T."/>
            <person name="Watanabe K."/>
        </authorList>
    </citation>
    <scope>NUCLEOTIDE SEQUENCE [LARGE SCALE GENOMIC DNA]</scope>
</reference>
<accession>A0AAV3PVT3</accession>